<feature type="compositionally biased region" description="Basic and acidic residues" evidence="1">
    <location>
        <begin position="43"/>
        <end position="54"/>
    </location>
</feature>
<sequence>IAKRGVRDIKSGAFAAKAKPRKTIARRGKKHLESDLPLVGERPSGKKSESREDGLASLAASHVSTVETSGISPETSDSLHLSHVEAATLSTTKVDPSG</sequence>
<keyword evidence="3" id="KW-1185">Reference proteome</keyword>
<evidence type="ECO:0000256" key="1">
    <source>
        <dbReference type="SAM" id="MobiDB-lite"/>
    </source>
</evidence>
<feature type="non-terminal residue" evidence="2">
    <location>
        <position position="1"/>
    </location>
</feature>
<dbReference type="EMBL" id="QPIJ01000068">
    <property type="protein sequence ID" value="RCV86291.1"/>
    <property type="molecule type" value="Genomic_DNA"/>
</dbReference>
<name>A0A368TNV1_9GAMM</name>
<dbReference type="Proteomes" id="UP000253204">
    <property type="component" value="Unassembled WGS sequence"/>
</dbReference>
<feature type="region of interest" description="Disordered" evidence="1">
    <location>
        <begin position="13"/>
        <end position="79"/>
    </location>
</feature>
<evidence type="ECO:0000313" key="3">
    <source>
        <dbReference type="Proteomes" id="UP000253204"/>
    </source>
</evidence>
<feature type="compositionally biased region" description="Basic residues" evidence="1">
    <location>
        <begin position="18"/>
        <end position="30"/>
    </location>
</feature>
<evidence type="ECO:0000313" key="2">
    <source>
        <dbReference type="EMBL" id="RCV86291.1"/>
    </source>
</evidence>
<comment type="caution">
    <text evidence="2">The sequence shown here is derived from an EMBL/GenBank/DDBJ whole genome shotgun (WGS) entry which is preliminary data.</text>
</comment>
<dbReference type="AlphaFoldDB" id="A0A368TNV1"/>
<dbReference type="RefSeq" id="WP_181870821.1">
    <property type="nucleotide sequence ID" value="NZ_QPIJ01000068.1"/>
</dbReference>
<accession>A0A368TNV1</accession>
<gene>
    <name evidence="2" type="ORF">DU506_18625</name>
</gene>
<organism evidence="2 3">
    <name type="scientific">Vreelandella rituensis</name>
    <dbReference type="NCBI Taxonomy" id="2282306"/>
    <lineage>
        <taxon>Bacteria</taxon>
        <taxon>Pseudomonadati</taxon>
        <taxon>Pseudomonadota</taxon>
        <taxon>Gammaproteobacteria</taxon>
        <taxon>Oceanospirillales</taxon>
        <taxon>Halomonadaceae</taxon>
        <taxon>Vreelandella</taxon>
    </lineage>
</organism>
<protein>
    <submittedName>
        <fullName evidence="2">Uncharacterized protein</fullName>
    </submittedName>
</protein>
<reference evidence="2 3" key="1">
    <citation type="submission" date="2018-07" db="EMBL/GenBank/DDBJ databases">
        <title>Halomonas rutogse sp. nov., isolated from Lake TangqianCo on Tibetan Plateau.</title>
        <authorList>
            <person name="Lu H."/>
            <person name="Xing P."/>
            <person name="Wu Q."/>
        </authorList>
    </citation>
    <scope>NUCLEOTIDE SEQUENCE [LARGE SCALE GENOMIC DNA]</scope>
    <source>
        <strain evidence="2 3">TQ8S</strain>
    </source>
</reference>
<feature type="compositionally biased region" description="Polar residues" evidence="1">
    <location>
        <begin position="62"/>
        <end position="79"/>
    </location>
</feature>
<proteinExistence type="predicted"/>